<accession>A0A8H4VX51</accession>
<sequence>MSRAEPPLLDVHRVSPVRGQLEPYDARTPAGTRYIQTTDTPDELKILLPPNTATMYEQLLKLEAYELTKKPVSWERIMEIRHLKDRMIRKCQKLAKTSMPMARTASRGESFVFQTFVAPADFRVKEMEKWFRDQQKRGTSLPPGRAPGHEQSGKYVVKQIAGPSNGIRQVPSSSSRNQMQRSITNPEGSNKPKQTLFHKPLPVIQPSRLVQSERRAIPHPGISEAVMSPLPLPVLLPFQREYYGLDGGEEPTPAQSPPTAQPSAQFAAQLTTSPSAEPPANLAEASRPDTAPNNMDPPPPTQRPVLGRRPSCIKRNSMSEFKTVSWADNNELLDSQFSKYASAAREAQASGKFDEVRVLYLEQIAGLENLHLQVKEGLEHLRSETDHLQRIDETIRAQRGILDATFQEFEQKQALFQSKVQEALSEANEALTRQGLKRDLEPIHESK</sequence>
<feature type="compositionally biased region" description="Polar residues" evidence="1">
    <location>
        <begin position="166"/>
        <end position="193"/>
    </location>
</feature>
<gene>
    <name evidence="2" type="ORF">D9613_001771</name>
</gene>
<comment type="caution">
    <text evidence="2">The sequence shown here is derived from an EMBL/GenBank/DDBJ whole genome shotgun (WGS) entry which is preliminary data.</text>
</comment>
<evidence type="ECO:0000313" key="2">
    <source>
        <dbReference type="EMBL" id="KAF4623565.1"/>
    </source>
</evidence>
<reference evidence="2 3" key="1">
    <citation type="submission" date="2019-12" db="EMBL/GenBank/DDBJ databases">
        <authorList>
            <person name="Floudas D."/>
            <person name="Bentzer J."/>
            <person name="Ahren D."/>
            <person name="Johansson T."/>
            <person name="Persson P."/>
            <person name="Tunlid A."/>
        </authorList>
    </citation>
    <scope>NUCLEOTIDE SEQUENCE [LARGE SCALE GENOMIC DNA]</scope>
    <source>
        <strain evidence="2 3">CBS 102.39</strain>
    </source>
</reference>
<keyword evidence="3" id="KW-1185">Reference proteome</keyword>
<feature type="region of interest" description="Disordered" evidence="1">
    <location>
        <begin position="243"/>
        <end position="311"/>
    </location>
</feature>
<proteinExistence type="predicted"/>
<feature type="region of interest" description="Disordered" evidence="1">
    <location>
        <begin position="162"/>
        <end position="198"/>
    </location>
</feature>
<dbReference type="AlphaFoldDB" id="A0A8H4VX51"/>
<name>A0A8H4VX51_9AGAR</name>
<organism evidence="2 3">
    <name type="scientific">Agrocybe pediades</name>
    <dbReference type="NCBI Taxonomy" id="84607"/>
    <lineage>
        <taxon>Eukaryota</taxon>
        <taxon>Fungi</taxon>
        <taxon>Dikarya</taxon>
        <taxon>Basidiomycota</taxon>
        <taxon>Agaricomycotina</taxon>
        <taxon>Agaricomycetes</taxon>
        <taxon>Agaricomycetidae</taxon>
        <taxon>Agaricales</taxon>
        <taxon>Agaricineae</taxon>
        <taxon>Strophariaceae</taxon>
        <taxon>Agrocybe</taxon>
    </lineage>
</organism>
<protein>
    <submittedName>
        <fullName evidence="2">Uncharacterized protein</fullName>
    </submittedName>
</protein>
<evidence type="ECO:0000256" key="1">
    <source>
        <dbReference type="SAM" id="MobiDB-lite"/>
    </source>
</evidence>
<dbReference type="Proteomes" id="UP000521872">
    <property type="component" value="Unassembled WGS sequence"/>
</dbReference>
<dbReference type="EMBL" id="JAACJL010000001">
    <property type="protein sequence ID" value="KAF4623565.1"/>
    <property type="molecule type" value="Genomic_DNA"/>
</dbReference>
<evidence type="ECO:0000313" key="3">
    <source>
        <dbReference type="Proteomes" id="UP000521872"/>
    </source>
</evidence>